<organism evidence="1">
    <name type="scientific">Proteus mirabilis</name>
    <dbReference type="NCBI Taxonomy" id="584"/>
    <lineage>
        <taxon>Bacteria</taxon>
        <taxon>Pseudomonadati</taxon>
        <taxon>Pseudomonadota</taxon>
        <taxon>Gammaproteobacteria</taxon>
        <taxon>Enterobacterales</taxon>
        <taxon>Morganellaceae</taxon>
        <taxon>Proteus</taxon>
    </lineage>
</organism>
<evidence type="ECO:0000313" key="1">
    <source>
        <dbReference type="EMBL" id="MEY2344303.1"/>
    </source>
</evidence>
<proteinExistence type="predicted"/>
<name>A0ABD5LSH9_PROMI</name>
<accession>A0ABD5LSH9</accession>
<sequence length="82" mass="9209">MGVAIYNKSNPKGAFIVLAPCGYGLLRYKRANDTYENASFAFSRSKTTAMTNMYNNFPSNSDELSWGLLPRQGNSNFFQHDT</sequence>
<comment type="caution">
    <text evidence="1">The sequence shown here is derived from an EMBL/GenBank/DDBJ whole genome shotgun (WGS) entry which is preliminary data.</text>
</comment>
<gene>
    <name evidence="1" type="ORF">I3679_009795</name>
</gene>
<reference evidence="1" key="1">
    <citation type="submission" date="2021-05" db="EMBL/GenBank/DDBJ databases">
        <title>First report of NDM-5 and VEB-6 producing Proteus mirabilis isolated from blood of a sepsis patient in Kolkata, India.</title>
        <authorList>
            <person name="Halder G."/>
            <person name="Chaudhuri B."/>
            <person name="Dutta S."/>
        </authorList>
    </citation>
    <scope>NUCLEOTIDE SEQUENCE [LARGE SCALE GENOMIC DNA]</scope>
    <source>
        <strain evidence="1">7049</strain>
    </source>
</reference>
<dbReference type="AlphaFoldDB" id="A0ABD5LSH9"/>
<dbReference type="EMBL" id="JADQCH020000001">
    <property type="protein sequence ID" value="MEY2344303.1"/>
    <property type="molecule type" value="Genomic_DNA"/>
</dbReference>
<protein>
    <submittedName>
        <fullName evidence="1">Uncharacterized protein</fullName>
    </submittedName>
</protein>